<proteinExistence type="predicted"/>
<dbReference type="GO" id="GO:0043814">
    <property type="term" value="F:phospholactate guanylyltransferase activity"/>
    <property type="evidence" value="ECO:0007669"/>
    <property type="project" value="UniProtKB-EC"/>
</dbReference>
<evidence type="ECO:0000313" key="6">
    <source>
        <dbReference type="Proteomes" id="UP000392064"/>
    </source>
</evidence>
<keyword evidence="1 5" id="KW-0808">Transferase</keyword>
<reference evidence="5 6" key="1">
    <citation type="submission" date="2019-11" db="EMBL/GenBank/DDBJ databases">
        <authorList>
            <person name="Li J."/>
        </authorList>
    </citation>
    <scope>NUCLEOTIDE SEQUENCE [LARGE SCALE GENOMIC DNA]</scope>
    <source>
        <strain evidence="5 6">MF47</strain>
    </source>
</reference>
<dbReference type="InterPro" id="IPR029044">
    <property type="entry name" value="Nucleotide-diphossugar_trans"/>
</dbReference>
<organism evidence="5 6">
    <name type="scientific">Aeromicrobium yanjiei</name>
    <dbReference type="NCBI Taxonomy" id="2662028"/>
    <lineage>
        <taxon>Bacteria</taxon>
        <taxon>Bacillati</taxon>
        <taxon>Actinomycetota</taxon>
        <taxon>Actinomycetes</taxon>
        <taxon>Propionibacteriales</taxon>
        <taxon>Nocardioidaceae</taxon>
        <taxon>Aeromicrobium</taxon>
    </lineage>
</organism>
<accession>A0A5Q2MD34</accession>
<evidence type="ECO:0000256" key="1">
    <source>
        <dbReference type="ARBA" id="ARBA00022679"/>
    </source>
</evidence>
<protein>
    <submittedName>
        <fullName evidence="5">2-phospho-L-lactate guanylyltransferase</fullName>
        <ecNumber evidence="5">2.7.7.68</ecNumber>
    </submittedName>
</protein>
<dbReference type="Gene3D" id="3.90.550.10">
    <property type="entry name" value="Spore Coat Polysaccharide Biosynthesis Protein SpsA, Chain A"/>
    <property type="match status" value="1"/>
</dbReference>
<evidence type="ECO:0000256" key="2">
    <source>
        <dbReference type="ARBA" id="ARBA00022695"/>
    </source>
</evidence>
<dbReference type="SUPFAM" id="SSF53448">
    <property type="entry name" value="Nucleotide-diphospho-sugar transferases"/>
    <property type="match status" value="1"/>
</dbReference>
<evidence type="ECO:0000256" key="3">
    <source>
        <dbReference type="ARBA" id="ARBA00022741"/>
    </source>
</evidence>
<dbReference type="InterPro" id="IPR002835">
    <property type="entry name" value="CofC"/>
</dbReference>
<keyword evidence="3" id="KW-0547">Nucleotide-binding</keyword>
<dbReference type="PANTHER" id="PTHR40392">
    <property type="entry name" value="2-PHOSPHO-L-LACTATE GUANYLYLTRANSFERASE"/>
    <property type="match status" value="1"/>
</dbReference>
<dbReference type="EMBL" id="CP045737">
    <property type="protein sequence ID" value="QGG40478.1"/>
    <property type="molecule type" value="Genomic_DNA"/>
</dbReference>
<dbReference type="EC" id="2.7.7.68" evidence="5"/>
<sequence length="223" mass="23744">MTGWTAVVPVKPWGLAKSRLDLPGEERMQLARAFSLDVLDVVLAAEHVDRVVVVTAETQLGTIARRAGAHVIVDRPMLARGLLNRAIDAGRQWAQVHAPAAPFVVVPGDLPALTAQLLDDALELLAAQERSFVPDASGMGTTLLAVARPALMTPSYGHRSALLHSDAGFRPTPDVDPRCRRDVDTAADLAQARHLGVGPHTTAALAQMTRVTSDGRRLRVASG</sequence>
<dbReference type="GO" id="GO:0005525">
    <property type="term" value="F:GTP binding"/>
    <property type="evidence" value="ECO:0007669"/>
    <property type="project" value="UniProtKB-KW"/>
</dbReference>
<dbReference type="NCBIfam" id="TIGR03552">
    <property type="entry name" value="F420_cofC"/>
    <property type="match status" value="1"/>
</dbReference>
<dbReference type="AlphaFoldDB" id="A0A5Q2MD34"/>
<dbReference type="PANTHER" id="PTHR40392:SF1">
    <property type="entry name" value="2-PHOSPHO-L-LACTATE GUANYLYLTRANSFERASE"/>
    <property type="match status" value="1"/>
</dbReference>
<evidence type="ECO:0000256" key="4">
    <source>
        <dbReference type="ARBA" id="ARBA00023134"/>
    </source>
</evidence>
<keyword evidence="2 5" id="KW-0548">Nucleotidyltransferase</keyword>
<gene>
    <name evidence="5" type="primary">cofC</name>
    <name evidence="5" type="ORF">GEV26_03335</name>
</gene>
<dbReference type="RefSeq" id="WP_153651749.1">
    <property type="nucleotide sequence ID" value="NZ_CP045737.1"/>
</dbReference>
<evidence type="ECO:0000313" key="5">
    <source>
        <dbReference type="EMBL" id="QGG40478.1"/>
    </source>
</evidence>
<dbReference type="Proteomes" id="UP000392064">
    <property type="component" value="Chromosome"/>
</dbReference>
<keyword evidence="4" id="KW-0342">GTP-binding</keyword>
<name>A0A5Q2MD34_9ACTN</name>
<keyword evidence="6" id="KW-1185">Reference proteome</keyword>
<dbReference type="Pfam" id="PF01983">
    <property type="entry name" value="CofC"/>
    <property type="match status" value="1"/>
</dbReference>
<dbReference type="KEGG" id="aef:GEV26_03335"/>